<feature type="region of interest" description="Disordered" evidence="2">
    <location>
        <begin position="237"/>
        <end position="266"/>
    </location>
</feature>
<protein>
    <submittedName>
        <fullName evidence="3">Uncharacterized protein</fullName>
    </submittedName>
</protein>
<feature type="compositionally biased region" description="Basic and acidic residues" evidence="2">
    <location>
        <begin position="247"/>
        <end position="265"/>
    </location>
</feature>
<keyword evidence="1" id="KW-0175">Coiled coil</keyword>
<sequence length="525" mass="58776">MARKKAPQPKELPREERPEFLALLAELPSATERAELERIAGAVKAVFNDAVRVGDAARADLAMMGWDAVVCRLNGDTFFGCNADGGSQAHLLKHLAAKPGQVPAWGQDGEWLTEVQGLRIRVKARHWMMETISLDLFAVDLDQPYLSPTGYRSHYLDHRQWFGHDFGAAVRLEIERQLSHKDWRLKPIDAEDRARRAERDMPAWLAPALEGVTHNGQQALPLSGRAPVELPVAVAAESEAPKAPMSNKERQKAFRQRQKEEREQAKAAGLVPLELDADERQLLARALRFFEHVSITDERAGGDVSALRAKVAPGGYSDEVFTTFGQWEQRQKVEGLRTVQLSLDEDCLLLSACSALFTARADLKWLESDRTWERLGRIFQDSPLWTEQARAELDQDQGIINGAKRIENERRRGWKLYEDERKQNRGLGQKLFEAQEENKRLKAALAEIGDVMGGTVPAAKAGPAPEVAALQAEVARLRARLDQQHNDNLGTIAELGKAGHACERLQRRLEKAGLPYDYRAQPGEL</sequence>
<evidence type="ECO:0000313" key="4">
    <source>
        <dbReference type="Proteomes" id="UP001329505"/>
    </source>
</evidence>
<organism evidence="3 4">
    <name type="scientific">Pseudomonas soli</name>
    <dbReference type="NCBI Taxonomy" id="1306993"/>
    <lineage>
        <taxon>Bacteria</taxon>
        <taxon>Pseudomonadati</taxon>
        <taxon>Pseudomonadota</taxon>
        <taxon>Gammaproteobacteria</taxon>
        <taxon>Pseudomonadales</taxon>
        <taxon>Pseudomonadaceae</taxon>
        <taxon>Pseudomonas</taxon>
    </lineage>
</organism>
<proteinExistence type="predicted"/>
<evidence type="ECO:0000256" key="1">
    <source>
        <dbReference type="SAM" id="Coils"/>
    </source>
</evidence>
<reference evidence="3 4" key="1">
    <citation type="submission" date="2024-01" db="EMBL/GenBank/DDBJ databases">
        <title>Unpublished Manusciprt.</title>
        <authorList>
            <person name="Duman M."/>
            <person name="Valdes E.G."/>
            <person name="Ajmi N."/>
            <person name="Altun S."/>
            <person name="Saticioglu I.B."/>
        </authorList>
    </citation>
    <scope>NUCLEOTIDE SEQUENCE [LARGE SCALE GENOMIC DNA]</scope>
    <source>
        <strain evidence="3 4">139P</strain>
    </source>
</reference>
<gene>
    <name evidence="3" type="ORF">V0R55_24800</name>
</gene>
<name>A0ABU7GX68_9PSED</name>
<dbReference type="EMBL" id="JAZDQQ010000032">
    <property type="protein sequence ID" value="MEE1883388.1"/>
    <property type="molecule type" value="Genomic_DNA"/>
</dbReference>
<evidence type="ECO:0000313" key="3">
    <source>
        <dbReference type="EMBL" id="MEE1883388.1"/>
    </source>
</evidence>
<comment type="caution">
    <text evidence="3">The sequence shown here is derived from an EMBL/GenBank/DDBJ whole genome shotgun (WGS) entry which is preliminary data.</text>
</comment>
<keyword evidence="4" id="KW-1185">Reference proteome</keyword>
<feature type="coiled-coil region" evidence="1">
    <location>
        <begin position="417"/>
        <end position="487"/>
    </location>
</feature>
<dbReference type="Proteomes" id="UP001329505">
    <property type="component" value="Unassembled WGS sequence"/>
</dbReference>
<accession>A0ABU7GX68</accession>
<evidence type="ECO:0000256" key="2">
    <source>
        <dbReference type="SAM" id="MobiDB-lite"/>
    </source>
</evidence>
<dbReference type="RefSeq" id="WP_330126565.1">
    <property type="nucleotide sequence ID" value="NZ_JAZDQQ010000032.1"/>
</dbReference>